<comment type="catalytic activity">
    <reaction evidence="10">
        <text>a very-long-chain acyl-CoA + malonyl-CoA + H(+) = a very-long-chain 3-oxoacyl-CoA + CO2 + CoA</text>
        <dbReference type="Rhea" id="RHEA:32727"/>
        <dbReference type="ChEBI" id="CHEBI:15378"/>
        <dbReference type="ChEBI" id="CHEBI:16526"/>
        <dbReference type="ChEBI" id="CHEBI:57287"/>
        <dbReference type="ChEBI" id="CHEBI:57384"/>
        <dbReference type="ChEBI" id="CHEBI:90725"/>
        <dbReference type="ChEBI" id="CHEBI:90736"/>
        <dbReference type="EC" id="2.3.1.199"/>
    </reaction>
</comment>
<gene>
    <name evidence="11" type="ORF">AFUS01_LOCUS24876</name>
</gene>
<sequence>FLISAYQSSYSLRCQPVDYSNSPLAMRMAGACWWFFFSKIIDTFDTIFFILRKKNSQVTFLHVYHHGSMILNWWLGAKYTPGGQVQCEGHIERTNLGPGPENRCSCPKSYLNS</sequence>
<dbReference type="InterPro" id="IPR030457">
    <property type="entry name" value="ELO_CS"/>
</dbReference>
<dbReference type="PANTHER" id="PTHR11157">
    <property type="entry name" value="FATTY ACID ACYL TRANSFERASE-RELATED"/>
    <property type="match status" value="1"/>
</dbReference>
<evidence type="ECO:0000256" key="5">
    <source>
        <dbReference type="ARBA" id="ARBA00022832"/>
    </source>
</evidence>
<feature type="transmembrane region" description="Helical" evidence="10">
    <location>
        <begin position="33"/>
        <end position="51"/>
    </location>
</feature>
<keyword evidence="9 10" id="KW-0275">Fatty acid biosynthesis</keyword>
<feature type="non-terminal residue" evidence="11">
    <location>
        <position position="1"/>
    </location>
</feature>
<evidence type="ECO:0000256" key="9">
    <source>
        <dbReference type="ARBA" id="ARBA00023160"/>
    </source>
</evidence>
<dbReference type="EC" id="2.3.1.199" evidence="10"/>
<evidence type="ECO:0000256" key="4">
    <source>
        <dbReference type="ARBA" id="ARBA00022692"/>
    </source>
</evidence>
<dbReference type="GO" id="GO:0009922">
    <property type="term" value="F:fatty acid elongase activity"/>
    <property type="evidence" value="ECO:0007669"/>
    <property type="project" value="UniProtKB-EC"/>
</dbReference>
<dbReference type="OrthoDB" id="434092at2759"/>
<organism evidence="11 12">
    <name type="scientific">Allacma fusca</name>
    <dbReference type="NCBI Taxonomy" id="39272"/>
    <lineage>
        <taxon>Eukaryota</taxon>
        <taxon>Metazoa</taxon>
        <taxon>Ecdysozoa</taxon>
        <taxon>Arthropoda</taxon>
        <taxon>Hexapoda</taxon>
        <taxon>Collembola</taxon>
        <taxon>Symphypleona</taxon>
        <taxon>Sminthuridae</taxon>
        <taxon>Allacma</taxon>
    </lineage>
</organism>
<reference evidence="11" key="1">
    <citation type="submission" date="2021-06" db="EMBL/GenBank/DDBJ databases">
        <authorList>
            <person name="Hodson N. C."/>
            <person name="Mongue J. A."/>
            <person name="Jaron S. K."/>
        </authorList>
    </citation>
    <scope>NUCLEOTIDE SEQUENCE</scope>
</reference>
<comment type="caution">
    <text evidence="10">Lacks conserved residue(s) required for the propagation of feature annotation.</text>
</comment>
<dbReference type="GO" id="GO:0034626">
    <property type="term" value="P:fatty acid elongation, polyunsaturated fatty acid"/>
    <property type="evidence" value="ECO:0007669"/>
    <property type="project" value="TreeGrafter"/>
</dbReference>
<keyword evidence="12" id="KW-1185">Reference proteome</keyword>
<evidence type="ECO:0000313" key="12">
    <source>
        <dbReference type="Proteomes" id="UP000708208"/>
    </source>
</evidence>
<evidence type="ECO:0000256" key="3">
    <source>
        <dbReference type="ARBA" id="ARBA00022679"/>
    </source>
</evidence>
<evidence type="ECO:0000313" key="11">
    <source>
        <dbReference type="EMBL" id="CAG7786302.1"/>
    </source>
</evidence>
<name>A0A8J2KJN3_9HEXA</name>
<accession>A0A8J2KJN3</accession>
<dbReference type="GO" id="GO:0034625">
    <property type="term" value="P:fatty acid elongation, monounsaturated fatty acid"/>
    <property type="evidence" value="ECO:0007669"/>
    <property type="project" value="TreeGrafter"/>
</dbReference>
<comment type="caution">
    <text evidence="11">The sequence shown here is derived from an EMBL/GenBank/DDBJ whole genome shotgun (WGS) entry which is preliminary data.</text>
</comment>
<dbReference type="InterPro" id="IPR002076">
    <property type="entry name" value="ELO_fam"/>
</dbReference>
<comment type="similarity">
    <text evidence="10">Belongs to the ELO family.</text>
</comment>
<evidence type="ECO:0000256" key="10">
    <source>
        <dbReference type="RuleBase" id="RU361115"/>
    </source>
</evidence>
<evidence type="ECO:0000256" key="1">
    <source>
        <dbReference type="ARBA" id="ARBA00004141"/>
    </source>
</evidence>
<keyword evidence="6 10" id="KW-1133">Transmembrane helix</keyword>
<evidence type="ECO:0000256" key="7">
    <source>
        <dbReference type="ARBA" id="ARBA00023098"/>
    </source>
</evidence>
<dbReference type="GO" id="GO:0030148">
    <property type="term" value="P:sphingolipid biosynthetic process"/>
    <property type="evidence" value="ECO:0007669"/>
    <property type="project" value="TreeGrafter"/>
</dbReference>
<dbReference type="GO" id="GO:0005789">
    <property type="term" value="C:endoplasmic reticulum membrane"/>
    <property type="evidence" value="ECO:0007669"/>
    <property type="project" value="TreeGrafter"/>
</dbReference>
<proteinExistence type="inferred from homology"/>
<evidence type="ECO:0000256" key="6">
    <source>
        <dbReference type="ARBA" id="ARBA00022989"/>
    </source>
</evidence>
<dbReference type="EMBL" id="CAJVCH010314889">
    <property type="protein sequence ID" value="CAG7786302.1"/>
    <property type="molecule type" value="Genomic_DNA"/>
</dbReference>
<dbReference type="Proteomes" id="UP000708208">
    <property type="component" value="Unassembled WGS sequence"/>
</dbReference>
<keyword evidence="8 10" id="KW-0472">Membrane</keyword>
<protein>
    <recommendedName>
        <fullName evidence="10">Elongation of very long chain fatty acids protein</fullName>
        <ecNumber evidence="10">2.3.1.199</ecNumber>
    </recommendedName>
    <alternativeName>
        <fullName evidence="10">Very-long-chain 3-oxoacyl-CoA synthase</fullName>
    </alternativeName>
</protein>
<dbReference type="Pfam" id="PF01151">
    <property type="entry name" value="ELO"/>
    <property type="match status" value="1"/>
</dbReference>
<evidence type="ECO:0000256" key="2">
    <source>
        <dbReference type="ARBA" id="ARBA00022516"/>
    </source>
</evidence>
<comment type="subcellular location">
    <subcellularLocation>
        <location evidence="1">Membrane</location>
        <topology evidence="1">Multi-pass membrane protein</topology>
    </subcellularLocation>
</comment>
<keyword evidence="7 10" id="KW-0443">Lipid metabolism</keyword>
<keyword evidence="4 10" id="KW-0812">Transmembrane</keyword>
<dbReference type="GO" id="GO:0019367">
    <property type="term" value="P:fatty acid elongation, saturated fatty acid"/>
    <property type="evidence" value="ECO:0007669"/>
    <property type="project" value="TreeGrafter"/>
</dbReference>
<dbReference type="AlphaFoldDB" id="A0A8J2KJN3"/>
<dbReference type="GO" id="GO:0042761">
    <property type="term" value="P:very long-chain fatty acid biosynthetic process"/>
    <property type="evidence" value="ECO:0007669"/>
    <property type="project" value="TreeGrafter"/>
</dbReference>
<evidence type="ECO:0000256" key="8">
    <source>
        <dbReference type="ARBA" id="ARBA00023136"/>
    </source>
</evidence>
<keyword evidence="5 10" id="KW-0276">Fatty acid metabolism</keyword>
<dbReference type="PANTHER" id="PTHR11157:SF126">
    <property type="entry name" value="ELONGATION OF VERY LONG CHAIN FATTY ACIDS PROTEIN"/>
    <property type="match status" value="1"/>
</dbReference>
<keyword evidence="2 10" id="KW-0444">Lipid biosynthesis</keyword>
<keyword evidence="3 10" id="KW-0808">Transferase</keyword>
<dbReference type="PROSITE" id="PS01188">
    <property type="entry name" value="ELO"/>
    <property type="match status" value="1"/>
</dbReference>